<dbReference type="Pfam" id="PF00873">
    <property type="entry name" value="ACR_tran"/>
    <property type="match status" value="1"/>
</dbReference>
<dbReference type="Gene3D" id="3.30.70.1430">
    <property type="entry name" value="Multidrug efflux transporter AcrB pore domain"/>
    <property type="match status" value="2"/>
</dbReference>
<dbReference type="Gene3D" id="3.30.70.1320">
    <property type="entry name" value="Multidrug efflux transporter AcrB pore domain like"/>
    <property type="match status" value="1"/>
</dbReference>
<dbReference type="InterPro" id="IPR001036">
    <property type="entry name" value="Acrflvin-R"/>
</dbReference>
<feature type="transmembrane region" description="Helical" evidence="1">
    <location>
        <begin position="958"/>
        <end position="979"/>
    </location>
</feature>
<keyword evidence="1" id="KW-0812">Transmembrane</keyword>
<feature type="transmembrane region" description="Helical" evidence="1">
    <location>
        <begin position="524"/>
        <end position="544"/>
    </location>
</feature>
<organism evidence="2 3">
    <name type="scientific">Pseudooceanicola batsensis (strain ATCC BAA-863 / DSM 15984 / KCTC 12145 / HTCC2597)</name>
    <name type="common">Oceanicola batsensis</name>
    <dbReference type="NCBI Taxonomy" id="252305"/>
    <lineage>
        <taxon>Bacteria</taxon>
        <taxon>Pseudomonadati</taxon>
        <taxon>Pseudomonadota</taxon>
        <taxon>Alphaproteobacteria</taxon>
        <taxon>Rhodobacterales</taxon>
        <taxon>Paracoccaceae</taxon>
        <taxon>Pseudooceanicola</taxon>
    </lineage>
</organism>
<name>A3TZX4_PSEBH</name>
<feature type="transmembrane region" description="Helical" evidence="1">
    <location>
        <begin position="985"/>
        <end position="1007"/>
    </location>
</feature>
<dbReference type="EMBL" id="AAMO01000007">
    <property type="protein sequence ID" value="EAQ02605.1"/>
    <property type="molecule type" value="Genomic_DNA"/>
</dbReference>
<dbReference type="PANTHER" id="PTHR32063:SF18">
    <property type="entry name" value="CATION EFFLUX SYSTEM PROTEIN"/>
    <property type="match status" value="1"/>
</dbReference>
<feature type="transmembrane region" description="Helical" evidence="1">
    <location>
        <begin position="462"/>
        <end position="488"/>
    </location>
</feature>
<evidence type="ECO:0000313" key="3">
    <source>
        <dbReference type="Proteomes" id="UP000004318"/>
    </source>
</evidence>
<dbReference type="AlphaFoldDB" id="A3TZX4"/>
<feature type="transmembrane region" description="Helical" evidence="1">
    <location>
        <begin position="362"/>
        <end position="386"/>
    </location>
</feature>
<dbReference type="SUPFAM" id="SSF82693">
    <property type="entry name" value="Multidrug efflux transporter AcrB pore domain, PN1, PN2, PC1 and PC2 subdomains"/>
    <property type="match status" value="3"/>
</dbReference>
<dbReference type="Proteomes" id="UP000004318">
    <property type="component" value="Unassembled WGS sequence"/>
</dbReference>
<dbReference type="SUPFAM" id="SSF82714">
    <property type="entry name" value="Multidrug efflux transporter AcrB TolC docking domain, DN and DC subdomains"/>
    <property type="match status" value="2"/>
</dbReference>
<gene>
    <name evidence="2" type="ORF">OB2597_17852</name>
</gene>
<dbReference type="STRING" id="252305.OB2597_17852"/>
<dbReference type="Gene3D" id="3.30.2090.10">
    <property type="entry name" value="Multidrug efflux transporter AcrB TolC docking domain, DN and DC subdomains"/>
    <property type="match status" value="2"/>
</dbReference>
<feature type="transmembrane region" description="Helical" evidence="1">
    <location>
        <begin position="909"/>
        <end position="930"/>
    </location>
</feature>
<feature type="transmembrane region" description="Helical" evidence="1">
    <location>
        <begin position="12"/>
        <end position="31"/>
    </location>
</feature>
<dbReference type="InterPro" id="IPR027463">
    <property type="entry name" value="AcrB_DN_DC_subdom"/>
</dbReference>
<feature type="transmembrane region" description="Helical" evidence="1">
    <location>
        <begin position="392"/>
        <end position="415"/>
    </location>
</feature>
<protein>
    <submittedName>
        <fullName evidence="2">Transporter, AcrB/AcrD/AcrF family protein</fullName>
    </submittedName>
</protein>
<evidence type="ECO:0000313" key="2">
    <source>
        <dbReference type="EMBL" id="EAQ02605.1"/>
    </source>
</evidence>
<keyword evidence="3" id="KW-1185">Reference proteome</keyword>
<dbReference type="RefSeq" id="WP_009803613.1">
    <property type="nucleotide sequence ID" value="NZ_AAMO01000007.1"/>
</dbReference>
<accession>A3TZX4</accession>
<comment type="caution">
    <text evidence="2">The sequence shown here is derived from an EMBL/GenBank/DDBJ whole genome shotgun (WGS) entry which is preliminary data.</text>
</comment>
<dbReference type="GO" id="GO:0042910">
    <property type="term" value="F:xenobiotic transmembrane transporter activity"/>
    <property type="evidence" value="ECO:0007669"/>
    <property type="project" value="TreeGrafter"/>
</dbReference>
<dbReference type="Gene3D" id="1.20.1640.10">
    <property type="entry name" value="Multidrug efflux transporter AcrB transmembrane domain"/>
    <property type="match status" value="2"/>
</dbReference>
<evidence type="ECO:0000256" key="1">
    <source>
        <dbReference type="SAM" id="Phobius"/>
    </source>
</evidence>
<dbReference type="OrthoDB" id="9798415at2"/>
<proteinExistence type="predicted"/>
<dbReference type="PANTHER" id="PTHR32063">
    <property type="match status" value="1"/>
</dbReference>
<dbReference type="PRINTS" id="PR00702">
    <property type="entry name" value="ACRIFLAVINRP"/>
</dbReference>
<dbReference type="SUPFAM" id="SSF82866">
    <property type="entry name" value="Multidrug efflux transporter AcrB transmembrane domain"/>
    <property type="match status" value="2"/>
</dbReference>
<keyword evidence="1" id="KW-0472">Membrane</keyword>
<keyword evidence="1" id="KW-1133">Transmembrane helix</keyword>
<feature type="transmembrane region" description="Helical" evidence="1">
    <location>
        <begin position="883"/>
        <end position="903"/>
    </location>
</feature>
<dbReference type="HOGENOM" id="CLU_002755_1_2_5"/>
<dbReference type="Gene3D" id="3.30.70.1440">
    <property type="entry name" value="Multidrug efflux transporter AcrB pore domain"/>
    <property type="match status" value="1"/>
</dbReference>
<reference evidence="2 3" key="1">
    <citation type="journal article" date="2010" name="J. Bacteriol.">
        <title>Genome sequences of Oceanicola granulosus HTCC2516(T) and Oceanicola batsensis HTCC2597(TDelta).</title>
        <authorList>
            <person name="Thrash J.C."/>
            <person name="Cho J.C."/>
            <person name="Vergin K.L."/>
            <person name="Giovannoni S.J."/>
        </authorList>
    </citation>
    <scope>NUCLEOTIDE SEQUENCE [LARGE SCALE GENOMIC DNA]</scope>
    <source>
        <strain evidence="3">ATCC BAA-863 / DSM 15984 / KCTC 12145 / HTCC2597</strain>
    </source>
</reference>
<sequence>MAISISRASIRRPVAVWLAIIFCLVGGYWGLNTVGRLEDPSFTLKTALVFVAYPGATAVEVEEEVADVVENALQQMKQLDRVESKSMPGMAQITVEIEMTYGPDEIPQVWDEMRRRIRDVEGDLPAGARPPIINDDFGDVYGMFYAVTTEGLSPKEQRDLAKTLRLGLVTVDGVAKVEVQGLAEEVINISIPSARLTKLGLPPNQILGILADENQVFLNGEITEGPARINLSVPPGYVSPEGIEALRLGTAGNVGQVAVQDIARVTREAAEQPSQIIRQNGAPAFTLGVSALADRNVVEVGKAVSARLERLEAELPEGAEIIPIYEQHVVVDEAVSSFLVSLGQSVTIVIGALMLTMGWRAGLVVGATLGLTVFSTLFFMSVFGIAMERISLGALIIAMGMLVDNAIVIAEGMVIGMARGKSAEDAAAETESATSIPLLGATVIGIMAFSGIGLSPDATGEFLFSLFAVIAISLLMSWALAVTVTPYLGKLLLRAPKDTSADPYKGAFYGLYRAFLWLALRTRVLVVLTIVGVTVWSVMAFGQVKQAFFPASNTPIFYVEFQMPQGTDINVTDGEMRRLERILMDEDAVTGLTALVGRGASRFMLTYSPEQADPSYGQLIVRVADAEAIPSIAGRLNRDLPAEFPHALVRVEELVFGPPAGADVAVRFAGPDPAILRQLADDVMKIYEEAGTITNPRTDWRQREILIEPIVDESRMRIAGATRSAIADTVRYGTSGLRVGELREDDTIIPIHLRLPERDRDGVDRLLDLSVWSDGAGSYVPMSNLVERFEPRLVEALIHRRNRERTITALGGARSDLTADEAFRSVRPGIEAIWLPEGYTMEWGGEFESAGDAQASLGKQLPLGFLVMLTISILMFNKVRQPLILWLVVPMSVTGMVLGLLFTGLPFTFTALLGFLSLSGMLMKNAIVLVEEIDLQRAEGVPDYKAVVDGSVSRLRPVVLAAGTTIFGMVPLLPDAFFASMAVTIMGGLAFASVLTLVAVPVLYALFFRIRPPKREKGPTGPRGELASA</sequence>
<dbReference type="GO" id="GO:0005886">
    <property type="term" value="C:plasma membrane"/>
    <property type="evidence" value="ECO:0007669"/>
    <property type="project" value="TreeGrafter"/>
</dbReference>
<feature type="transmembrane region" description="Helical" evidence="1">
    <location>
        <begin position="436"/>
        <end position="456"/>
    </location>
</feature>